<dbReference type="InterPro" id="IPR051218">
    <property type="entry name" value="Sec_MonoDiacylglyc_Lipase"/>
</dbReference>
<name>D3B390_HETP5</name>
<evidence type="ECO:0000313" key="4">
    <source>
        <dbReference type="Proteomes" id="UP000001396"/>
    </source>
</evidence>
<sequence length="333" mass="37020">MLKIIICLFFIMQLGSHFKVSAQTPLTNAQWTLAYNSLVMSYASYCSLDQINSWGCPTGICQSSVTGGFFNTGNFHVASANLSEVIIEESPIPGLPDSIFTDVVHYVAIQGSQHFLVFRGSNNTENWAEDFFVTHSTYIYPDGTDSPYKVESGFNFVWNNLKDDVVSQLTRAGCIGNCDLVITGHSLGGAISTLAAFYLSQLNPGWTISVRTFGSPRVGDAAFATAYNNEVINTFRFVNYQDSIPHLPFEWGTDYIHVNTEIWISTNQTGTPFSIPPPAAVYCPTTEDPSCSDSVHINIWSILNMNEFLYFHRRYFGNDLETFCTGWTPAITI</sequence>
<keyword evidence="4" id="KW-1185">Reference proteome</keyword>
<dbReference type="SUPFAM" id="SSF53474">
    <property type="entry name" value="alpha/beta-Hydrolases"/>
    <property type="match status" value="1"/>
</dbReference>
<organism evidence="3 4">
    <name type="scientific">Heterostelium pallidum (strain ATCC 26659 / Pp 5 / PN500)</name>
    <name type="common">Cellular slime mold</name>
    <name type="synonym">Polysphondylium pallidum</name>
    <dbReference type="NCBI Taxonomy" id="670386"/>
    <lineage>
        <taxon>Eukaryota</taxon>
        <taxon>Amoebozoa</taxon>
        <taxon>Evosea</taxon>
        <taxon>Eumycetozoa</taxon>
        <taxon>Dictyostelia</taxon>
        <taxon>Acytosteliales</taxon>
        <taxon>Acytosteliaceae</taxon>
        <taxon>Heterostelium</taxon>
    </lineage>
</organism>
<dbReference type="EMBL" id="ADBJ01000010">
    <property type="protein sequence ID" value="EFA83788.1"/>
    <property type="molecule type" value="Genomic_DNA"/>
</dbReference>
<dbReference type="InterPro" id="IPR002921">
    <property type="entry name" value="Fungal_lipase-type"/>
</dbReference>
<feature type="signal peptide" evidence="1">
    <location>
        <begin position="1"/>
        <end position="22"/>
    </location>
</feature>
<reference evidence="3 4" key="1">
    <citation type="journal article" date="2011" name="Genome Res.">
        <title>Phylogeny-wide analysis of social amoeba genomes highlights ancient origins for complex intercellular communication.</title>
        <authorList>
            <person name="Heidel A.J."/>
            <person name="Lawal H.M."/>
            <person name="Felder M."/>
            <person name="Schilde C."/>
            <person name="Helps N.R."/>
            <person name="Tunggal B."/>
            <person name="Rivero F."/>
            <person name="John U."/>
            <person name="Schleicher M."/>
            <person name="Eichinger L."/>
            <person name="Platzer M."/>
            <person name="Noegel A.A."/>
            <person name="Schaap P."/>
            <person name="Gloeckner G."/>
        </authorList>
    </citation>
    <scope>NUCLEOTIDE SEQUENCE [LARGE SCALE GENOMIC DNA]</scope>
    <source>
        <strain evidence="4">ATCC 26659 / Pp 5 / PN500</strain>
    </source>
</reference>
<dbReference type="AlphaFoldDB" id="D3B390"/>
<dbReference type="CDD" id="cd00519">
    <property type="entry name" value="Lipase_3"/>
    <property type="match status" value="1"/>
</dbReference>
<dbReference type="PANTHER" id="PTHR45856:SF11">
    <property type="entry name" value="FUNGAL LIPASE-LIKE DOMAIN-CONTAINING PROTEIN"/>
    <property type="match status" value="1"/>
</dbReference>
<dbReference type="OMA" id="NTANIDW"/>
<feature type="domain" description="Fungal lipase-type" evidence="2">
    <location>
        <begin position="115"/>
        <end position="249"/>
    </location>
</feature>
<protein>
    <recommendedName>
        <fullName evidence="2">Fungal lipase-type domain-containing protein</fullName>
    </recommendedName>
</protein>
<accession>D3B390</accession>
<evidence type="ECO:0000313" key="3">
    <source>
        <dbReference type="EMBL" id="EFA83788.1"/>
    </source>
</evidence>
<dbReference type="GeneID" id="31358379"/>
<evidence type="ECO:0000256" key="1">
    <source>
        <dbReference type="SAM" id="SignalP"/>
    </source>
</evidence>
<comment type="caution">
    <text evidence="3">The sequence shown here is derived from an EMBL/GenBank/DDBJ whole genome shotgun (WGS) entry which is preliminary data.</text>
</comment>
<dbReference type="Proteomes" id="UP000001396">
    <property type="component" value="Unassembled WGS sequence"/>
</dbReference>
<proteinExistence type="predicted"/>
<gene>
    <name evidence="3" type="ORF">PPL_02856</name>
</gene>
<dbReference type="Gene3D" id="3.40.50.1820">
    <property type="entry name" value="alpha/beta hydrolase"/>
    <property type="match status" value="1"/>
</dbReference>
<feature type="chain" id="PRO_5003040832" description="Fungal lipase-type domain-containing protein" evidence="1">
    <location>
        <begin position="23"/>
        <end position="333"/>
    </location>
</feature>
<dbReference type="PANTHER" id="PTHR45856">
    <property type="entry name" value="ALPHA/BETA-HYDROLASES SUPERFAMILY PROTEIN"/>
    <property type="match status" value="1"/>
</dbReference>
<dbReference type="RefSeq" id="XP_020435905.1">
    <property type="nucleotide sequence ID" value="XM_020573833.1"/>
</dbReference>
<dbReference type="GO" id="GO:0006629">
    <property type="term" value="P:lipid metabolic process"/>
    <property type="evidence" value="ECO:0007669"/>
    <property type="project" value="InterPro"/>
</dbReference>
<dbReference type="Pfam" id="PF01764">
    <property type="entry name" value="Lipase_3"/>
    <property type="match status" value="1"/>
</dbReference>
<dbReference type="InParanoid" id="D3B390"/>
<dbReference type="InterPro" id="IPR029058">
    <property type="entry name" value="AB_hydrolase_fold"/>
</dbReference>
<keyword evidence="1" id="KW-0732">Signal</keyword>
<evidence type="ECO:0000259" key="2">
    <source>
        <dbReference type="Pfam" id="PF01764"/>
    </source>
</evidence>